<name>A0ABW5BSU1_9PROT</name>
<evidence type="ECO:0000256" key="1">
    <source>
        <dbReference type="ARBA" id="ARBA00001937"/>
    </source>
</evidence>
<dbReference type="EMBL" id="JBHUII010000013">
    <property type="protein sequence ID" value="MFD2207951.1"/>
    <property type="molecule type" value="Genomic_DNA"/>
</dbReference>
<dbReference type="SUPFAM" id="SSF51735">
    <property type="entry name" value="NAD(P)-binding Rossmann-fold domains"/>
    <property type="match status" value="1"/>
</dbReference>
<dbReference type="Gene3D" id="3.90.25.10">
    <property type="entry name" value="UDP-galactose 4-epimerase, domain 1"/>
    <property type="match status" value="1"/>
</dbReference>
<keyword evidence="4 6" id="KW-0456">Lyase</keyword>
<reference evidence="7" key="1">
    <citation type="journal article" date="2019" name="Int. J. Syst. Evol. Microbiol.">
        <title>The Global Catalogue of Microorganisms (GCM) 10K type strain sequencing project: providing services to taxonomists for standard genome sequencing and annotation.</title>
        <authorList>
            <consortium name="The Broad Institute Genomics Platform"/>
            <consortium name="The Broad Institute Genome Sequencing Center for Infectious Disease"/>
            <person name="Wu L."/>
            <person name="Ma J."/>
        </authorList>
    </citation>
    <scope>NUCLEOTIDE SEQUENCE [LARGE SCALE GENOMIC DNA]</scope>
    <source>
        <strain evidence="7">CGMCC 4.7192</strain>
    </source>
</reference>
<comment type="similarity">
    <text evidence="2">Belongs to the NAD(P)-dependent epimerase/dehydratase family. GDP-mannose 4,6-dehydratase subfamily.</text>
</comment>
<protein>
    <recommendedName>
        <fullName evidence="3">GDP-mannose 4,6-dehydratase</fullName>
        <ecNumber evidence="3">4.2.1.47</ecNumber>
    </recommendedName>
</protein>
<dbReference type="PANTHER" id="PTHR43715:SF1">
    <property type="entry name" value="GDP-MANNOSE 4,6 DEHYDRATASE"/>
    <property type="match status" value="1"/>
</dbReference>
<proteinExistence type="inferred from homology"/>
<dbReference type="InterPro" id="IPR036291">
    <property type="entry name" value="NAD(P)-bd_dom_sf"/>
</dbReference>
<comment type="cofactor">
    <cofactor evidence="1">
        <name>NADP(+)</name>
        <dbReference type="ChEBI" id="CHEBI:58349"/>
    </cofactor>
</comment>
<evidence type="ECO:0000313" key="6">
    <source>
        <dbReference type="EMBL" id="MFD2207951.1"/>
    </source>
</evidence>
<dbReference type="Pfam" id="PF16363">
    <property type="entry name" value="GDP_Man_Dehyd"/>
    <property type="match status" value="1"/>
</dbReference>
<evidence type="ECO:0000259" key="5">
    <source>
        <dbReference type="Pfam" id="PF16363"/>
    </source>
</evidence>
<evidence type="ECO:0000256" key="2">
    <source>
        <dbReference type="ARBA" id="ARBA00009263"/>
    </source>
</evidence>
<evidence type="ECO:0000256" key="3">
    <source>
        <dbReference type="ARBA" id="ARBA00011989"/>
    </source>
</evidence>
<feature type="domain" description="NAD(P)-binding" evidence="5">
    <location>
        <begin position="11"/>
        <end position="319"/>
    </location>
</feature>
<sequence>MVNKKAVKTALVLGISGQDGSLLATSLLKEGWRVVGGTRRGIVNKYWRLDELGIFDQVELVNINLQEPHMVLDIVRELQPNHIYHLAGESFVEDSFHLPRVTMEANYFGTLNLLEAIRTSSSETRLFFASSSEVFGSTVSKEALDEKTPFRPINPYGISKLAAQQLVEIYRERYGLYALSGIMFNHEGPMRARNFVTRKISFNLARLKMEGGTPMQLGNFDAARDWGLASDYTMVMPEVLELKEAQDFVFATGKLSTVREFLSLAAEAVGFVPVFEGKGLFSVCLDRSSGLKLAEVSEKYFRNFDTPPHKGSPARLLKMTKFSGSHDVSVIATQMIEADLHRRKIGHVDV</sequence>
<dbReference type="InterPro" id="IPR006368">
    <property type="entry name" value="GDP_Man_deHydtase"/>
</dbReference>
<dbReference type="EC" id="4.2.1.47" evidence="3"/>
<evidence type="ECO:0000313" key="7">
    <source>
        <dbReference type="Proteomes" id="UP001597294"/>
    </source>
</evidence>
<dbReference type="RefSeq" id="WP_380255097.1">
    <property type="nucleotide sequence ID" value="NZ_JBHUII010000013.1"/>
</dbReference>
<comment type="caution">
    <text evidence="6">The sequence shown here is derived from an EMBL/GenBank/DDBJ whole genome shotgun (WGS) entry which is preliminary data.</text>
</comment>
<dbReference type="Gene3D" id="3.40.50.720">
    <property type="entry name" value="NAD(P)-binding Rossmann-like Domain"/>
    <property type="match status" value="1"/>
</dbReference>
<dbReference type="GO" id="GO:0008446">
    <property type="term" value="F:GDP-mannose 4,6-dehydratase activity"/>
    <property type="evidence" value="ECO:0007669"/>
    <property type="project" value="UniProtKB-EC"/>
</dbReference>
<dbReference type="PANTHER" id="PTHR43715">
    <property type="entry name" value="GDP-MANNOSE 4,6-DEHYDRATASE"/>
    <property type="match status" value="1"/>
</dbReference>
<evidence type="ECO:0000256" key="4">
    <source>
        <dbReference type="ARBA" id="ARBA00023239"/>
    </source>
</evidence>
<gene>
    <name evidence="6" type="ORF">ACFSKO_20230</name>
</gene>
<accession>A0ABW5BSU1</accession>
<organism evidence="6 7">
    <name type="scientific">Kiloniella antarctica</name>
    <dbReference type="NCBI Taxonomy" id="1550907"/>
    <lineage>
        <taxon>Bacteria</taxon>
        <taxon>Pseudomonadati</taxon>
        <taxon>Pseudomonadota</taxon>
        <taxon>Alphaproteobacteria</taxon>
        <taxon>Rhodospirillales</taxon>
        <taxon>Kiloniellaceae</taxon>
        <taxon>Kiloniella</taxon>
    </lineage>
</organism>
<dbReference type="InterPro" id="IPR016040">
    <property type="entry name" value="NAD(P)-bd_dom"/>
</dbReference>
<dbReference type="Proteomes" id="UP001597294">
    <property type="component" value="Unassembled WGS sequence"/>
</dbReference>
<keyword evidence="7" id="KW-1185">Reference proteome</keyword>